<feature type="region of interest" description="Disordered" evidence="1">
    <location>
        <begin position="73"/>
        <end position="112"/>
    </location>
</feature>
<gene>
    <name evidence="2" type="ORF">L915_16005</name>
</gene>
<protein>
    <submittedName>
        <fullName evidence="2">Uncharacterized protein</fullName>
    </submittedName>
</protein>
<sequence>MPGESKTTRGPCAYYIDEKKHCEAADDEVLVAEECSAPGCGNYVHHFCSNSVLDGDLGSRACSPACTSIVSGAIAPDGNSAPSETSVVATKGRVKEEEASRPRSAGQGGIKAKLTSHDFAGVDVKSLSSWDESPDEDSKKSDDDDENKDKENEIASKADKKRRRKFFFDQKADLALLKEMLANEPFAGGHGKIGARYQLVADNLSAHLKLDQKLSKRTVQERFTLLLDEFKQNDQAYRKKTGVAKNYEEHKQLLLDLSDRIRDVKAMKTDEKQKKKDKEDRLQT</sequence>
<reference evidence="2" key="1">
    <citation type="submission" date="2013-11" db="EMBL/GenBank/DDBJ databases">
        <title>The Genome Sequence of Phytophthora parasitica CJ02B3.</title>
        <authorList>
            <consortium name="The Broad Institute Genomics Platform"/>
            <person name="Russ C."/>
            <person name="Tyler B."/>
            <person name="Panabieres F."/>
            <person name="Shan W."/>
            <person name="Tripathy S."/>
            <person name="Grunwald N."/>
            <person name="Machado M."/>
            <person name="Johnson C.S."/>
            <person name="Arredondo F."/>
            <person name="Hong C."/>
            <person name="Coffey M."/>
            <person name="Young S.K."/>
            <person name="Zeng Q."/>
            <person name="Gargeya S."/>
            <person name="Fitzgerald M."/>
            <person name="Abouelleil A."/>
            <person name="Alvarado L."/>
            <person name="Chapman S.B."/>
            <person name="Gainer-Dewar J."/>
            <person name="Goldberg J."/>
            <person name="Griggs A."/>
            <person name="Gujja S."/>
            <person name="Hansen M."/>
            <person name="Howarth C."/>
            <person name="Imamovic A."/>
            <person name="Ireland A."/>
            <person name="Larimer J."/>
            <person name="McCowan C."/>
            <person name="Murphy C."/>
            <person name="Pearson M."/>
            <person name="Poon T.W."/>
            <person name="Priest M."/>
            <person name="Roberts A."/>
            <person name="Saif S."/>
            <person name="Shea T."/>
            <person name="Sykes S."/>
            <person name="Wortman J."/>
            <person name="Nusbaum C."/>
            <person name="Birren B."/>
        </authorList>
    </citation>
    <scope>NUCLEOTIDE SEQUENCE [LARGE SCALE GENOMIC DNA]</scope>
    <source>
        <strain evidence="2">CJ02B3</strain>
    </source>
</reference>
<name>W2G6B1_PHYNI</name>
<organism evidence="2">
    <name type="scientific">Phytophthora nicotianae</name>
    <name type="common">Potato buckeye rot agent</name>
    <name type="synonym">Phytophthora parasitica</name>
    <dbReference type="NCBI Taxonomy" id="4792"/>
    <lineage>
        <taxon>Eukaryota</taxon>
        <taxon>Sar</taxon>
        <taxon>Stramenopiles</taxon>
        <taxon>Oomycota</taxon>
        <taxon>Peronosporomycetes</taxon>
        <taxon>Peronosporales</taxon>
        <taxon>Peronosporaceae</taxon>
        <taxon>Phytophthora</taxon>
    </lineage>
</organism>
<dbReference type="VEuPathDB" id="FungiDB:PPTG_16083"/>
<evidence type="ECO:0000256" key="1">
    <source>
        <dbReference type="SAM" id="MobiDB-lite"/>
    </source>
</evidence>
<accession>W2G6B1</accession>
<proteinExistence type="predicted"/>
<dbReference type="EMBL" id="KI688320">
    <property type="protein sequence ID" value="ETK77746.1"/>
    <property type="molecule type" value="Genomic_DNA"/>
</dbReference>
<feature type="compositionally biased region" description="Basic and acidic residues" evidence="1">
    <location>
        <begin position="136"/>
        <end position="156"/>
    </location>
</feature>
<feature type="region of interest" description="Disordered" evidence="1">
    <location>
        <begin position="125"/>
        <end position="156"/>
    </location>
</feature>
<evidence type="ECO:0000313" key="2">
    <source>
        <dbReference type="EMBL" id="ETK77746.1"/>
    </source>
</evidence>
<dbReference type="Proteomes" id="UP000053236">
    <property type="component" value="Unassembled WGS sequence"/>
</dbReference>
<dbReference type="PANTHER" id="PTHR37558">
    <property type="entry name" value="HTH CENPB-TYPE DOMAIN-CONTAINING PROTEIN"/>
    <property type="match status" value="1"/>
</dbReference>
<dbReference type="AlphaFoldDB" id="W2G6B1"/>
<dbReference type="PANTHER" id="PTHR37558:SF1">
    <property type="entry name" value="HTH CENPB-TYPE DOMAIN-CONTAINING PROTEIN"/>
    <property type="match status" value="1"/>
</dbReference>